<keyword evidence="4" id="KW-0676">Redox-active center</keyword>
<proteinExistence type="predicted"/>
<dbReference type="InterPro" id="IPR017937">
    <property type="entry name" value="Thioredoxin_CS"/>
</dbReference>
<gene>
    <name evidence="7" type="ORF">SAMN04488524_3209</name>
</gene>
<name>A0A1W2CUQ2_9SPHI</name>
<dbReference type="GO" id="GO:0016853">
    <property type="term" value="F:isomerase activity"/>
    <property type="evidence" value="ECO:0007669"/>
    <property type="project" value="UniProtKB-KW"/>
</dbReference>
<dbReference type="PANTHER" id="PTHR42852:SF6">
    <property type="entry name" value="THIOL:DISULFIDE INTERCHANGE PROTEIN DSBE"/>
    <property type="match status" value="1"/>
</dbReference>
<dbReference type="InterPro" id="IPR036249">
    <property type="entry name" value="Thioredoxin-like_sf"/>
</dbReference>
<evidence type="ECO:0000313" key="8">
    <source>
        <dbReference type="Proteomes" id="UP000192756"/>
    </source>
</evidence>
<keyword evidence="7" id="KW-0413">Isomerase</keyword>
<evidence type="ECO:0000256" key="3">
    <source>
        <dbReference type="ARBA" id="ARBA00023157"/>
    </source>
</evidence>
<dbReference type="InterPro" id="IPR013766">
    <property type="entry name" value="Thioredoxin_domain"/>
</dbReference>
<dbReference type="Proteomes" id="UP000192756">
    <property type="component" value="Unassembled WGS sequence"/>
</dbReference>
<dbReference type="CDD" id="cd02966">
    <property type="entry name" value="TlpA_like_family"/>
    <property type="match status" value="1"/>
</dbReference>
<keyword evidence="2" id="KW-0201">Cytochrome c-type biogenesis</keyword>
<dbReference type="GO" id="GO:0017004">
    <property type="term" value="P:cytochrome complex assembly"/>
    <property type="evidence" value="ECO:0007669"/>
    <property type="project" value="UniProtKB-KW"/>
</dbReference>
<accession>A0A1W2CUQ2</accession>
<sequence length="400" mass="44538">MNTKMKKFSRILLAVVLVCPFFTNVSYAQDELIINGIVTGDTKGFNKVTVLYGELGSGKPKETTIVDGKFQIRIPYTGGVNFFSLYTEYESEMAKLGGGGVQASAGVPYDHAGEMNLELPIAQGISGAKITGMPIATEWQEFHGMFAKAHHKTQRELKIKYGGSLEMGDENYEAYQRDARAIMNKNFKGVFEDFIPAHPDSYTSANALVSFASNFMEPEDIKRLYGKLSKARQESEEGKAVLTFLQGIENSGIGKTVQNFTLNTPSGTELGFNKLKGKYVLIDFWASWCAPCKASFPHIKEIYSKYKDKNFEILSISIDKDKNAWLEELKKQQLPWLHMLDTKGVNKSHFLVDGVPTTYLVDPNGKILLKEKGFDPSNPNGPLDELLAKLFAGKVMMKTN</sequence>
<dbReference type="InterPro" id="IPR000866">
    <property type="entry name" value="AhpC/TSA"/>
</dbReference>
<dbReference type="PROSITE" id="PS51352">
    <property type="entry name" value="THIOREDOXIN_2"/>
    <property type="match status" value="1"/>
</dbReference>
<dbReference type="EMBL" id="FWXT01000002">
    <property type="protein sequence ID" value="SMC88622.1"/>
    <property type="molecule type" value="Genomic_DNA"/>
</dbReference>
<dbReference type="Gene3D" id="3.40.30.10">
    <property type="entry name" value="Glutaredoxin"/>
    <property type="match status" value="1"/>
</dbReference>
<dbReference type="AlphaFoldDB" id="A0A1W2CUQ2"/>
<dbReference type="GO" id="GO:0030313">
    <property type="term" value="C:cell envelope"/>
    <property type="evidence" value="ECO:0007669"/>
    <property type="project" value="UniProtKB-SubCell"/>
</dbReference>
<reference evidence="8" key="1">
    <citation type="submission" date="2017-04" db="EMBL/GenBank/DDBJ databases">
        <authorList>
            <person name="Varghese N."/>
            <person name="Submissions S."/>
        </authorList>
    </citation>
    <scope>NUCLEOTIDE SEQUENCE [LARGE SCALE GENOMIC DNA]</scope>
    <source>
        <strain evidence="8">DSM 12126</strain>
    </source>
</reference>
<dbReference type="PANTHER" id="PTHR42852">
    <property type="entry name" value="THIOL:DISULFIDE INTERCHANGE PROTEIN DSBE"/>
    <property type="match status" value="1"/>
</dbReference>
<keyword evidence="8" id="KW-1185">Reference proteome</keyword>
<evidence type="ECO:0000256" key="2">
    <source>
        <dbReference type="ARBA" id="ARBA00022748"/>
    </source>
</evidence>
<protein>
    <submittedName>
        <fullName evidence="7">Thiol-disulfide isomerase or thioredoxin</fullName>
    </submittedName>
</protein>
<evidence type="ECO:0000256" key="1">
    <source>
        <dbReference type="ARBA" id="ARBA00004196"/>
    </source>
</evidence>
<evidence type="ECO:0000259" key="6">
    <source>
        <dbReference type="PROSITE" id="PS51352"/>
    </source>
</evidence>
<dbReference type="STRING" id="151894.SAMN04488524_3209"/>
<feature type="signal peptide" evidence="5">
    <location>
        <begin position="1"/>
        <end position="28"/>
    </location>
</feature>
<comment type="subcellular location">
    <subcellularLocation>
        <location evidence="1">Cell envelope</location>
    </subcellularLocation>
</comment>
<dbReference type="SUPFAM" id="SSF52833">
    <property type="entry name" value="Thioredoxin-like"/>
    <property type="match status" value="1"/>
</dbReference>
<dbReference type="InterPro" id="IPR050553">
    <property type="entry name" value="Thioredoxin_ResA/DsbE_sf"/>
</dbReference>
<evidence type="ECO:0000256" key="5">
    <source>
        <dbReference type="SAM" id="SignalP"/>
    </source>
</evidence>
<feature type="domain" description="Thioredoxin" evidence="6">
    <location>
        <begin position="251"/>
        <end position="395"/>
    </location>
</feature>
<feature type="chain" id="PRO_5012687065" evidence="5">
    <location>
        <begin position="29"/>
        <end position="400"/>
    </location>
</feature>
<evidence type="ECO:0000256" key="4">
    <source>
        <dbReference type="ARBA" id="ARBA00023284"/>
    </source>
</evidence>
<dbReference type="Pfam" id="PF00578">
    <property type="entry name" value="AhpC-TSA"/>
    <property type="match status" value="1"/>
</dbReference>
<dbReference type="RefSeq" id="WP_084240005.1">
    <property type="nucleotide sequence ID" value="NZ_FWXT01000002.1"/>
</dbReference>
<dbReference type="OrthoDB" id="640449at2"/>
<keyword evidence="5" id="KW-0732">Signal</keyword>
<dbReference type="PROSITE" id="PS00194">
    <property type="entry name" value="THIOREDOXIN_1"/>
    <property type="match status" value="1"/>
</dbReference>
<evidence type="ECO:0000313" key="7">
    <source>
        <dbReference type="EMBL" id="SMC88622.1"/>
    </source>
</evidence>
<organism evidence="7 8">
    <name type="scientific">Pedobacter africanus</name>
    <dbReference type="NCBI Taxonomy" id="151894"/>
    <lineage>
        <taxon>Bacteria</taxon>
        <taxon>Pseudomonadati</taxon>
        <taxon>Bacteroidota</taxon>
        <taxon>Sphingobacteriia</taxon>
        <taxon>Sphingobacteriales</taxon>
        <taxon>Sphingobacteriaceae</taxon>
        <taxon>Pedobacter</taxon>
    </lineage>
</organism>
<keyword evidence="3" id="KW-1015">Disulfide bond</keyword>